<keyword evidence="12" id="KW-1185">Reference proteome</keyword>
<name>A0A5E4MI52_9HEMI</name>
<feature type="transmembrane region" description="Helical" evidence="10">
    <location>
        <begin position="41"/>
        <end position="63"/>
    </location>
</feature>
<evidence type="ECO:0000256" key="8">
    <source>
        <dbReference type="ARBA" id="ARBA00023128"/>
    </source>
</evidence>
<dbReference type="UniPathway" id="UPA00705"/>
<dbReference type="PANTHER" id="PTHR13313">
    <property type="entry name" value="CYTOCHROME C OXIDASE SUBUNIT VIIC"/>
    <property type="match status" value="1"/>
</dbReference>
<dbReference type="GO" id="GO:0006123">
    <property type="term" value="P:mitochondrial electron transport, cytochrome c to oxygen"/>
    <property type="evidence" value="ECO:0007669"/>
    <property type="project" value="InterPro"/>
</dbReference>
<dbReference type="PANTHER" id="PTHR13313:SF0">
    <property type="entry name" value="CYTOCHROME C OXIDASE SUBUNIT 7C, MITOCHONDRIAL"/>
    <property type="match status" value="1"/>
</dbReference>
<keyword evidence="6" id="KW-0809">Transit peptide</keyword>
<keyword evidence="8" id="KW-0496">Mitochondrion</keyword>
<evidence type="ECO:0000256" key="10">
    <source>
        <dbReference type="SAM" id="Phobius"/>
    </source>
</evidence>
<evidence type="ECO:0000256" key="6">
    <source>
        <dbReference type="ARBA" id="ARBA00022946"/>
    </source>
</evidence>
<dbReference type="AlphaFoldDB" id="A0A5E4MI52"/>
<keyword evidence="9 10" id="KW-0472">Membrane</keyword>
<keyword evidence="4 10" id="KW-0812">Transmembrane</keyword>
<dbReference type="Gene3D" id="4.10.49.10">
    <property type="entry name" value="Cytochrome c oxidase subunit VIIc"/>
    <property type="match status" value="1"/>
</dbReference>
<dbReference type="EMBL" id="CABPRJ010000951">
    <property type="protein sequence ID" value="VVC31878.1"/>
    <property type="molecule type" value="Genomic_DNA"/>
</dbReference>
<sequence length="68" mass="7653">MIATKGLQLMRSFSTTAARNSHGYGGPGRNLPFDIYSKYKFTALLALYFSSGFGLPFLMVRYVKHRSL</sequence>
<comment type="similarity">
    <text evidence="3">Belongs to the cytochrome c oxidase VIIc family.</text>
</comment>
<reference evidence="11 12" key="1">
    <citation type="submission" date="2019-08" db="EMBL/GenBank/DDBJ databases">
        <authorList>
            <person name="Alioto T."/>
            <person name="Alioto T."/>
            <person name="Gomez Garrido J."/>
        </authorList>
    </citation>
    <scope>NUCLEOTIDE SEQUENCE [LARGE SCALE GENOMIC DNA]</scope>
</reference>
<proteinExistence type="inferred from homology"/>
<dbReference type="InterPro" id="IPR004202">
    <property type="entry name" value="COX7C/Cox8"/>
</dbReference>
<evidence type="ECO:0000256" key="5">
    <source>
        <dbReference type="ARBA" id="ARBA00022792"/>
    </source>
</evidence>
<evidence type="ECO:0000256" key="9">
    <source>
        <dbReference type="ARBA" id="ARBA00023136"/>
    </source>
</evidence>
<dbReference type="GO" id="GO:0005743">
    <property type="term" value="C:mitochondrial inner membrane"/>
    <property type="evidence" value="ECO:0007669"/>
    <property type="project" value="UniProtKB-SubCell"/>
</dbReference>
<evidence type="ECO:0000256" key="7">
    <source>
        <dbReference type="ARBA" id="ARBA00022989"/>
    </source>
</evidence>
<dbReference type="SUPFAM" id="SSF81427">
    <property type="entry name" value="Mitochondrial cytochrome c oxidase subunit VIIc (aka VIIIa)"/>
    <property type="match status" value="1"/>
</dbReference>
<gene>
    <name evidence="11" type="ORF">CINCED_3A008908</name>
</gene>
<evidence type="ECO:0000256" key="2">
    <source>
        <dbReference type="ARBA" id="ARBA00004673"/>
    </source>
</evidence>
<evidence type="ECO:0000313" key="12">
    <source>
        <dbReference type="Proteomes" id="UP000325440"/>
    </source>
</evidence>
<keyword evidence="7 10" id="KW-1133">Transmembrane helix</keyword>
<dbReference type="Pfam" id="PF02935">
    <property type="entry name" value="COX7C"/>
    <property type="match status" value="1"/>
</dbReference>
<evidence type="ECO:0000256" key="1">
    <source>
        <dbReference type="ARBA" id="ARBA00004434"/>
    </source>
</evidence>
<evidence type="ECO:0000256" key="3">
    <source>
        <dbReference type="ARBA" id="ARBA00010514"/>
    </source>
</evidence>
<protein>
    <submittedName>
        <fullName evidence="11">Cytochrome c oxidase subunit VIIc</fullName>
    </submittedName>
</protein>
<accession>A0A5E4MI52</accession>
<keyword evidence="5" id="KW-0999">Mitochondrion inner membrane</keyword>
<dbReference type="GO" id="GO:0045277">
    <property type="term" value="C:respiratory chain complex IV"/>
    <property type="evidence" value="ECO:0007669"/>
    <property type="project" value="InterPro"/>
</dbReference>
<comment type="pathway">
    <text evidence="2">Energy metabolism; oxidative phosphorylation.</text>
</comment>
<evidence type="ECO:0000313" key="11">
    <source>
        <dbReference type="EMBL" id="VVC31878.1"/>
    </source>
</evidence>
<dbReference type="OrthoDB" id="9974841at2759"/>
<organism evidence="11 12">
    <name type="scientific">Cinara cedri</name>
    <dbReference type="NCBI Taxonomy" id="506608"/>
    <lineage>
        <taxon>Eukaryota</taxon>
        <taxon>Metazoa</taxon>
        <taxon>Ecdysozoa</taxon>
        <taxon>Arthropoda</taxon>
        <taxon>Hexapoda</taxon>
        <taxon>Insecta</taxon>
        <taxon>Pterygota</taxon>
        <taxon>Neoptera</taxon>
        <taxon>Paraneoptera</taxon>
        <taxon>Hemiptera</taxon>
        <taxon>Sternorrhyncha</taxon>
        <taxon>Aphidomorpha</taxon>
        <taxon>Aphidoidea</taxon>
        <taxon>Aphididae</taxon>
        <taxon>Lachninae</taxon>
        <taxon>Cinara</taxon>
    </lineage>
</organism>
<dbReference type="Proteomes" id="UP000325440">
    <property type="component" value="Unassembled WGS sequence"/>
</dbReference>
<dbReference type="InterPro" id="IPR036636">
    <property type="entry name" value="COX7C/Cox8_sf"/>
</dbReference>
<comment type="subcellular location">
    <subcellularLocation>
        <location evidence="1">Mitochondrion inner membrane</location>
        <topology evidence="1">Single-pass membrane protein</topology>
    </subcellularLocation>
</comment>
<evidence type="ECO:0000256" key="4">
    <source>
        <dbReference type="ARBA" id="ARBA00022692"/>
    </source>
</evidence>